<dbReference type="AlphaFoldDB" id="A0A9X5I414"/>
<evidence type="ECO:0000256" key="9">
    <source>
        <dbReference type="ARBA" id="ARBA00022840"/>
    </source>
</evidence>
<dbReference type="SMART" id="SM00388">
    <property type="entry name" value="HisKA"/>
    <property type="match status" value="1"/>
</dbReference>
<dbReference type="InterPro" id="IPR011006">
    <property type="entry name" value="CheY-like_superfamily"/>
</dbReference>
<dbReference type="SUPFAM" id="SSF47384">
    <property type="entry name" value="Homodimeric domain of signal transducing histidine kinase"/>
    <property type="match status" value="1"/>
</dbReference>
<dbReference type="InterPro" id="IPR003594">
    <property type="entry name" value="HATPase_dom"/>
</dbReference>
<dbReference type="SMART" id="SM00448">
    <property type="entry name" value="REC"/>
    <property type="match status" value="1"/>
</dbReference>
<dbReference type="CDD" id="cd00156">
    <property type="entry name" value="REC"/>
    <property type="match status" value="1"/>
</dbReference>
<evidence type="ECO:0000256" key="10">
    <source>
        <dbReference type="ARBA" id="ARBA00023012"/>
    </source>
</evidence>
<evidence type="ECO:0000313" key="17">
    <source>
        <dbReference type="EMBL" id="NHC34097.1"/>
    </source>
</evidence>
<feature type="domain" description="Response regulatory" evidence="16">
    <location>
        <begin position="22"/>
        <end position="138"/>
    </location>
</feature>
<comment type="similarity">
    <text evidence="3">In the N-terminal section; belongs to the phytochrome family.</text>
</comment>
<comment type="catalytic activity">
    <reaction evidence="1">
        <text>ATP + protein L-histidine = ADP + protein N-phospho-L-histidine.</text>
        <dbReference type="EC" id="2.7.13.3"/>
    </reaction>
</comment>
<dbReference type="SMART" id="SM00065">
    <property type="entry name" value="GAF"/>
    <property type="match status" value="2"/>
</dbReference>
<evidence type="ECO:0000256" key="8">
    <source>
        <dbReference type="ARBA" id="ARBA00022777"/>
    </source>
</evidence>
<comment type="subcellular location">
    <subcellularLocation>
        <location evidence="2">Membrane</location>
    </subcellularLocation>
</comment>
<protein>
    <recommendedName>
        <fullName evidence="13">Circadian input-output histidine kinase CikA</fullName>
        <ecNumber evidence="4">2.7.13.3</ecNumber>
    </recommendedName>
</protein>
<evidence type="ECO:0000256" key="11">
    <source>
        <dbReference type="ARBA" id="ARBA00023136"/>
    </source>
</evidence>
<keyword evidence="7" id="KW-0547">Nucleotide-binding</keyword>
<dbReference type="SUPFAM" id="SSF52172">
    <property type="entry name" value="CheY-like"/>
    <property type="match status" value="1"/>
</dbReference>
<dbReference type="InterPro" id="IPR036097">
    <property type="entry name" value="HisK_dim/P_sf"/>
</dbReference>
<evidence type="ECO:0000256" key="2">
    <source>
        <dbReference type="ARBA" id="ARBA00004370"/>
    </source>
</evidence>
<dbReference type="RefSeq" id="WP_039715516.1">
    <property type="nucleotide sequence ID" value="NZ_JTJC03000001.1"/>
</dbReference>
<evidence type="ECO:0000256" key="4">
    <source>
        <dbReference type="ARBA" id="ARBA00012438"/>
    </source>
</evidence>
<evidence type="ECO:0000313" key="18">
    <source>
        <dbReference type="Proteomes" id="UP000031532"/>
    </source>
</evidence>
<dbReference type="PROSITE" id="PS50109">
    <property type="entry name" value="HIS_KIN"/>
    <property type="match status" value="1"/>
</dbReference>
<dbReference type="OrthoDB" id="414909at2"/>
<gene>
    <name evidence="17" type="ORF">QH73_0005370</name>
</gene>
<dbReference type="GO" id="GO:0009927">
    <property type="term" value="F:histidine phosphotransfer kinase activity"/>
    <property type="evidence" value="ECO:0007669"/>
    <property type="project" value="TreeGrafter"/>
</dbReference>
<dbReference type="Gene3D" id="3.30.565.10">
    <property type="entry name" value="Histidine kinase-like ATPase, C-terminal domain"/>
    <property type="match status" value="1"/>
</dbReference>
<evidence type="ECO:0000256" key="13">
    <source>
        <dbReference type="ARBA" id="ARBA00074306"/>
    </source>
</evidence>
<dbReference type="Gene3D" id="3.40.50.2300">
    <property type="match status" value="1"/>
</dbReference>
<evidence type="ECO:0000256" key="5">
    <source>
        <dbReference type="ARBA" id="ARBA00022553"/>
    </source>
</evidence>
<evidence type="ECO:0000256" key="12">
    <source>
        <dbReference type="ARBA" id="ARBA00023306"/>
    </source>
</evidence>
<dbReference type="Proteomes" id="UP000031532">
    <property type="component" value="Unassembled WGS sequence"/>
</dbReference>
<dbReference type="PROSITE" id="PS50110">
    <property type="entry name" value="RESPONSE_REGULATORY"/>
    <property type="match status" value="1"/>
</dbReference>
<evidence type="ECO:0000256" key="1">
    <source>
        <dbReference type="ARBA" id="ARBA00000085"/>
    </source>
</evidence>
<dbReference type="GO" id="GO:0005524">
    <property type="term" value="F:ATP binding"/>
    <property type="evidence" value="ECO:0007669"/>
    <property type="project" value="UniProtKB-KW"/>
</dbReference>
<evidence type="ECO:0000259" key="15">
    <source>
        <dbReference type="PROSITE" id="PS50109"/>
    </source>
</evidence>
<organism evidence="17 18">
    <name type="scientific">Scytonema millei VB511283</name>
    <dbReference type="NCBI Taxonomy" id="1245923"/>
    <lineage>
        <taxon>Bacteria</taxon>
        <taxon>Bacillati</taxon>
        <taxon>Cyanobacteriota</taxon>
        <taxon>Cyanophyceae</taxon>
        <taxon>Nostocales</taxon>
        <taxon>Scytonemataceae</taxon>
        <taxon>Scytonema</taxon>
    </lineage>
</organism>
<dbReference type="CDD" id="cd16922">
    <property type="entry name" value="HATPase_EvgS-ArcB-TorS-like"/>
    <property type="match status" value="1"/>
</dbReference>
<keyword evidence="8" id="KW-0418">Kinase</keyword>
<dbReference type="PRINTS" id="PR00344">
    <property type="entry name" value="BCTRLSENSOR"/>
</dbReference>
<dbReference type="Pfam" id="PF02518">
    <property type="entry name" value="HATPase_c"/>
    <property type="match status" value="1"/>
</dbReference>
<keyword evidence="5 14" id="KW-0597">Phosphoprotein</keyword>
<evidence type="ECO:0000256" key="3">
    <source>
        <dbReference type="ARBA" id="ARBA00006402"/>
    </source>
</evidence>
<dbReference type="CDD" id="cd00082">
    <property type="entry name" value="HisKA"/>
    <property type="match status" value="1"/>
</dbReference>
<dbReference type="PANTHER" id="PTHR43047:SF63">
    <property type="entry name" value="HISTIDINE KINASE"/>
    <property type="match status" value="1"/>
</dbReference>
<keyword evidence="9" id="KW-0067">ATP-binding</keyword>
<keyword evidence="6" id="KW-0808">Transferase</keyword>
<evidence type="ECO:0000256" key="7">
    <source>
        <dbReference type="ARBA" id="ARBA00022741"/>
    </source>
</evidence>
<proteinExistence type="inferred from homology"/>
<dbReference type="InterPro" id="IPR001789">
    <property type="entry name" value="Sig_transdc_resp-reg_receiver"/>
</dbReference>
<dbReference type="EMBL" id="JTJC03000001">
    <property type="protein sequence ID" value="NHC34097.1"/>
    <property type="molecule type" value="Genomic_DNA"/>
</dbReference>
<dbReference type="Pfam" id="PF00072">
    <property type="entry name" value="Response_reg"/>
    <property type="match status" value="1"/>
</dbReference>
<reference evidence="17 18" key="1">
    <citation type="journal article" date="2015" name="Genome Announc.">
        <title>Draft Genome Sequence of the Terrestrial Cyanobacterium Scytonema millei VB511283, Isolated from Eastern India.</title>
        <authorList>
            <person name="Sen D."/>
            <person name="Chandrababunaidu M.M."/>
            <person name="Singh D."/>
            <person name="Sanghi N."/>
            <person name="Ghorai A."/>
            <person name="Mishra G.P."/>
            <person name="Madduluri M."/>
            <person name="Adhikary S.P."/>
            <person name="Tripathy S."/>
        </authorList>
    </citation>
    <scope>NUCLEOTIDE SEQUENCE [LARGE SCALE GENOMIC DNA]</scope>
    <source>
        <strain evidence="17 18">VB511283</strain>
    </source>
</reference>
<dbReference type="SMART" id="SM00387">
    <property type="entry name" value="HATPase_c"/>
    <property type="match status" value="1"/>
</dbReference>
<keyword evidence="11" id="KW-0472">Membrane</keyword>
<dbReference type="InterPro" id="IPR004358">
    <property type="entry name" value="Sig_transdc_His_kin-like_C"/>
</dbReference>
<accession>A0A9X5I414</accession>
<dbReference type="InterPro" id="IPR003018">
    <property type="entry name" value="GAF"/>
</dbReference>
<dbReference type="Gene3D" id="3.30.450.40">
    <property type="match status" value="2"/>
</dbReference>
<dbReference type="FunFam" id="1.10.287.130:FF:000038">
    <property type="entry name" value="Sensory transduction histidine kinase"/>
    <property type="match status" value="1"/>
</dbReference>
<evidence type="ECO:0000259" key="16">
    <source>
        <dbReference type="PROSITE" id="PS50110"/>
    </source>
</evidence>
<feature type="domain" description="Histidine kinase" evidence="15">
    <location>
        <begin position="527"/>
        <end position="745"/>
    </location>
</feature>
<dbReference type="GO" id="GO:0005886">
    <property type="term" value="C:plasma membrane"/>
    <property type="evidence" value="ECO:0007669"/>
    <property type="project" value="TreeGrafter"/>
</dbReference>
<keyword evidence="12" id="KW-0131">Cell cycle</keyword>
<comment type="caution">
    <text evidence="17">The sequence shown here is derived from an EMBL/GenBank/DDBJ whole genome shotgun (WGS) entry which is preliminary data.</text>
</comment>
<dbReference type="FunFam" id="3.30.565.10:FF:000010">
    <property type="entry name" value="Sensor histidine kinase RcsC"/>
    <property type="match status" value="1"/>
</dbReference>
<dbReference type="InterPro" id="IPR005467">
    <property type="entry name" value="His_kinase_dom"/>
</dbReference>
<dbReference type="PANTHER" id="PTHR43047">
    <property type="entry name" value="TWO-COMPONENT HISTIDINE PROTEIN KINASE"/>
    <property type="match status" value="1"/>
</dbReference>
<dbReference type="InterPro" id="IPR036890">
    <property type="entry name" value="HATPase_C_sf"/>
</dbReference>
<name>A0A9X5I414_9CYAN</name>
<dbReference type="Pfam" id="PF01590">
    <property type="entry name" value="GAF"/>
    <property type="match status" value="2"/>
</dbReference>
<dbReference type="EC" id="2.7.13.3" evidence="4"/>
<dbReference type="Gene3D" id="1.10.287.130">
    <property type="match status" value="1"/>
</dbReference>
<keyword evidence="18" id="KW-1185">Reference proteome</keyword>
<feature type="modified residue" description="4-aspartylphosphate" evidence="14">
    <location>
        <position position="73"/>
    </location>
</feature>
<dbReference type="SUPFAM" id="SSF55781">
    <property type="entry name" value="GAF domain-like"/>
    <property type="match status" value="2"/>
</dbReference>
<dbReference type="SUPFAM" id="SSF55874">
    <property type="entry name" value="ATPase domain of HSP90 chaperone/DNA topoisomerase II/histidine kinase"/>
    <property type="match status" value="1"/>
</dbReference>
<dbReference type="GO" id="GO:0000155">
    <property type="term" value="F:phosphorelay sensor kinase activity"/>
    <property type="evidence" value="ECO:0007669"/>
    <property type="project" value="InterPro"/>
</dbReference>
<evidence type="ECO:0000256" key="6">
    <source>
        <dbReference type="ARBA" id="ARBA00022679"/>
    </source>
</evidence>
<keyword evidence="10" id="KW-0902">Two-component regulatory system</keyword>
<dbReference type="Pfam" id="PF00512">
    <property type="entry name" value="HisKA"/>
    <property type="match status" value="1"/>
</dbReference>
<dbReference type="InterPro" id="IPR029016">
    <property type="entry name" value="GAF-like_dom_sf"/>
</dbReference>
<evidence type="ECO:0000256" key="14">
    <source>
        <dbReference type="PROSITE-ProRule" id="PRU00169"/>
    </source>
</evidence>
<sequence>MQTLEHSQVMQRQELSIAAQLHLLIVEDVKADVDLMILALESAQIAFTFDIAKSHGECQHLLQTQTYDAILADYRLPQFTAYQVLQLLQASGHEIPLILVTGSLGEEAAVDCIKAGMTDYVMKERLFRLPVVLKRSLQEFELRRQQQQAAARTQLQAQQQAIINHIVHAMRETLVLDEVLQITADMLHQALGLSRCLISQPNSQAQMGVYHISAATREREHLLGHECSLYPFYKDKLLRGEMLIVRDMDENVPIAVRDIAGECNIRAVIIAPLLYRQSFLGGIILHQCDRERDWTEQEISLVRAISDQCAIAIHQVQLFSQVQQQLHRQQTLNQISQALNSILDPDVILQEIVRLTGECFDVDRLLIFSVDTDTVQILKEWRASDRIYSMLNLQFPKSEWSDLIEPDSDFYCRRYFHAPNYSQLPPTRIRQLQIEQASTRSVLCVPIFIRDRLFGGLSLHTTNAYRTFTHEEIYLLQQIADQAAIALYNAQSYERLEELVQQRTQELEAEKLVSETANRAKSEFLSNISHELRTPLTGILGFSGVLMEQIFGSLNAKQKQYVECIHTSGKHLLDLINDLLDLTKIEAGKEELTPETLSIEDIAQACLSLFQERCRQRGLEFHLAIAAETITCTADRRRLNQILVNLLSNALKFTDTGSITLRIEQTSQEILFSVIDTGIGIALEDCEAIFHPFHQVDSGLNRKYEGTGLGLALSRRLAQLHGGDITVRSELGHGSSFTLYLPGSRE</sequence>
<dbReference type="InterPro" id="IPR003661">
    <property type="entry name" value="HisK_dim/P_dom"/>
</dbReference>